<evidence type="ECO:0000313" key="2">
    <source>
        <dbReference type="Proteomes" id="UP000293142"/>
    </source>
</evidence>
<proteinExistence type="predicted"/>
<dbReference type="OrthoDB" id="2625810at2"/>
<dbReference type="Proteomes" id="UP000293142">
    <property type="component" value="Unassembled WGS sequence"/>
</dbReference>
<name>A0A4Q9DRX4_9BACL</name>
<dbReference type="InterPro" id="IPR020216">
    <property type="entry name" value="Uncharacterised_YncE"/>
</dbReference>
<dbReference type="AlphaFoldDB" id="A0A4Q9DRX4"/>
<keyword evidence="2" id="KW-1185">Reference proteome</keyword>
<protein>
    <submittedName>
        <fullName evidence="1">DUF2691 family protein</fullName>
    </submittedName>
</protein>
<evidence type="ECO:0000313" key="1">
    <source>
        <dbReference type="EMBL" id="TBL78474.1"/>
    </source>
</evidence>
<accession>A0A4Q9DRX4</accession>
<organism evidence="1 2">
    <name type="scientific">Paenibacillus thalictri</name>
    <dbReference type="NCBI Taxonomy" id="2527873"/>
    <lineage>
        <taxon>Bacteria</taxon>
        <taxon>Bacillati</taxon>
        <taxon>Bacillota</taxon>
        <taxon>Bacilli</taxon>
        <taxon>Bacillales</taxon>
        <taxon>Paenibacillaceae</taxon>
        <taxon>Paenibacillus</taxon>
    </lineage>
</organism>
<dbReference type="EMBL" id="SIRE01000009">
    <property type="protein sequence ID" value="TBL78474.1"/>
    <property type="molecule type" value="Genomic_DNA"/>
</dbReference>
<gene>
    <name evidence="1" type="ORF">EYB31_13270</name>
</gene>
<dbReference type="Pfam" id="PF10903">
    <property type="entry name" value="DUF2691"/>
    <property type="match status" value="1"/>
</dbReference>
<comment type="caution">
    <text evidence="1">The sequence shown here is derived from an EMBL/GenBank/DDBJ whole genome shotgun (WGS) entry which is preliminary data.</text>
</comment>
<reference evidence="1 2" key="1">
    <citation type="submission" date="2019-02" db="EMBL/GenBank/DDBJ databases">
        <title>Paenibacillus sp. nov., isolated from surface-sterilized tissue of Thalictrum simplex L.</title>
        <authorList>
            <person name="Tuo L."/>
        </authorList>
    </citation>
    <scope>NUCLEOTIDE SEQUENCE [LARGE SCALE GENOMIC DNA]</scope>
    <source>
        <strain evidence="1 2">N2SHLJ1</strain>
    </source>
</reference>
<sequence>MGMEPNVRGISFEIPNEYGQWLINILKPIDCKKYNWLIGSGEEYRLRDNDLIPLFPQGDRILKGEELLRFIDTAESQYIIFVDLKAFPEGASVLEIDKYDDFDGK</sequence>